<keyword evidence="3" id="KW-1185">Reference proteome</keyword>
<evidence type="ECO:0000256" key="1">
    <source>
        <dbReference type="SAM" id="MobiDB-lite"/>
    </source>
</evidence>
<protein>
    <submittedName>
        <fullName evidence="2">Uncharacterized protein</fullName>
    </submittedName>
</protein>
<evidence type="ECO:0000313" key="3">
    <source>
        <dbReference type="Proteomes" id="UP000003163"/>
    </source>
</evidence>
<name>J9DKL8_EDHAE</name>
<feature type="region of interest" description="Disordered" evidence="1">
    <location>
        <begin position="1"/>
        <end position="24"/>
    </location>
</feature>
<sequence length="118" mass="14034">MFNRLRSSINNNNNSNNFNNSGNKNREKGSYFNDMQNYNLNIYIIANCFSVLEFYFKDGHIPVLQDNFSLCIFFIISLRKFMLLDTILDEVKFQHLCCLKFFCHVISSIFYKIEKNTL</sequence>
<comment type="caution">
    <text evidence="2">The sequence shown here is derived from an EMBL/GenBank/DDBJ whole genome shotgun (WGS) entry which is preliminary data.</text>
</comment>
<dbReference type="VEuPathDB" id="MicrosporidiaDB:EDEG_02489"/>
<accession>J9DKL8</accession>
<gene>
    <name evidence="2" type="ORF">EDEG_02489</name>
</gene>
<proteinExistence type="predicted"/>
<feature type="compositionally biased region" description="Low complexity" evidence="1">
    <location>
        <begin position="1"/>
        <end position="23"/>
    </location>
</feature>
<dbReference type="HOGENOM" id="CLU_2073113_0_0_1"/>
<organism evidence="2 3">
    <name type="scientific">Edhazardia aedis (strain USNM 41457)</name>
    <name type="common">Microsporidian parasite</name>
    <dbReference type="NCBI Taxonomy" id="1003232"/>
    <lineage>
        <taxon>Eukaryota</taxon>
        <taxon>Fungi</taxon>
        <taxon>Fungi incertae sedis</taxon>
        <taxon>Microsporidia</taxon>
        <taxon>Edhazardia</taxon>
    </lineage>
</organism>
<evidence type="ECO:0000313" key="2">
    <source>
        <dbReference type="EMBL" id="EJW03130.1"/>
    </source>
</evidence>
<reference evidence="3" key="2">
    <citation type="submission" date="2015-07" db="EMBL/GenBank/DDBJ databases">
        <title>Contrasting host-pathogen interactions and genome evolution in two generalist and specialist microsporidian pathogens of mosquitoes.</title>
        <authorList>
            <consortium name="The Broad Institute Genomics Platform"/>
            <consortium name="The Broad Institute Genome Sequencing Center for Infectious Disease"/>
            <person name="Cuomo C.A."/>
            <person name="Sanscrainte N.D."/>
            <person name="Goldberg J.M."/>
            <person name="Heiman D."/>
            <person name="Young S."/>
            <person name="Zeng Q."/>
            <person name="Becnel J.J."/>
            <person name="Birren B.W."/>
        </authorList>
    </citation>
    <scope>NUCLEOTIDE SEQUENCE [LARGE SCALE GENOMIC DNA]</scope>
    <source>
        <strain evidence="3">USNM 41457</strain>
    </source>
</reference>
<dbReference type="EMBL" id="AFBI03000044">
    <property type="protein sequence ID" value="EJW03130.1"/>
    <property type="molecule type" value="Genomic_DNA"/>
</dbReference>
<dbReference type="Proteomes" id="UP000003163">
    <property type="component" value="Unassembled WGS sequence"/>
</dbReference>
<dbReference type="AlphaFoldDB" id="J9DKL8"/>
<reference evidence="2 3" key="1">
    <citation type="submission" date="2011-08" db="EMBL/GenBank/DDBJ databases">
        <authorList>
            <person name="Liu Z.J."/>
            <person name="Shi F.L."/>
            <person name="Lu J.Q."/>
            <person name="Li M."/>
            <person name="Wang Z.L."/>
        </authorList>
    </citation>
    <scope>NUCLEOTIDE SEQUENCE [LARGE SCALE GENOMIC DNA]</scope>
    <source>
        <strain evidence="2 3">USNM 41457</strain>
    </source>
</reference>
<dbReference type="InParanoid" id="J9DKL8"/>